<protein>
    <submittedName>
        <fullName evidence="1">Uncharacterized protein</fullName>
    </submittedName>
</protein>
<name>A0ABV0W5R1_9TELE</name>
<proteinExistence type="predicted"/>
<reference evidence="1 2" key="1">
    <citation type="submission" date="2021-06" db="EMBL/GenBank/DDBJ databases">
        <authorList>
            <person name="Palmer J.M."/>
        </authorList>
    </citation>
    <scope>NUCLEOTIDE SEQUENCE [LARGE SCALE GENOMIC DNA]</scope>
    <source>
        <strain evidence="1 2">XR_2019</strain>
        <tissue evidence="1">Muscle</tissue>
    </source>
</reference>
<evidence type="ECO:0000313" key="2">
    <source>
        <dbReference type="Proteomes" id="UP001444071"/>
    </source>
</evidence>
<gene>
    <name evidence="1" type="ORF">XENORESO_015615</name>
</gene>
<dbReference type="Proteomes" id="UP001444071">
    <property type="component" value="Unassembled WGS sequence"/>
</dbReference>
<organism evidence="1 2">
    <name type="scientific">Xenotaenia resolanae</name>
    <dbReference type="NCBI Taxonomy" id="208358"/>
    <lineage>
        <taxon>Eukaryota</taxon>
        <taxon>Metazoa</taxon>
        <taxon>Chordata</taxon>
        <taxon>Craniata</taxon>
        <taxon>Vertebrata</taxon>
        <taxon>Euteleostomi</taxon>
        <taxon>Actinopterygii</taxon>
        <taxon>Neopterygii</taxon>
        <taxon>Teleostei</taxon>
        <taxon>Neoteleostei</taxon>
        <taxon>Acanthomorphata</taxon>
        <taxon>Ovalentaria</taxon>
        <taxon>Atherinomorphae</taxon>
        <taxon>Cyprinodontiformes</taxon>
        <taxon>Goodeidae</taxon>
        <taxon>Xenotaenia</taxon>
    </lineage>
</organism>
<dbReference type="EMBL" id="JAHRIM010030079">
    <property type="protein sequence ID" value="MEQ2264263.1"/>
    <property type="molecule type" value="Genomic_DNA"/>
</dbReference>
<sequence>MHHTSFKCEQATQSLSEDIRTLVCTHLLCAKQLCEFLQVVFSAVQLSWLNVEQAWAVTEEQWAELDAEQRHAVGLARYEGDVLMELRVVLYAFSSRFAVSSSDLTPQCETLSLGIEQDVKEAGKLSRCSSRSSEPNCDYVLLSRTERLR</sequence>
<comment type="caution">
    <text evidence="1">The sequence shown here is derived from an EMBL/GenBank/DDBJ whole genome shotgun (WGS) entry which is preliminary data.</text>
</comment>
<evidence type="ECO:0000313" key="1">
    <source>
        <dbReference type="EMBL" id="MEQ2264263.1"/>
    </source>
</evidence>
<accession>A0ABV0W5R1</accession>
<keyword evidence="2" id="KW-1185">Reference proteome</keyword>